<comment type="caution">
    <text evidence="3">The sequence shown here is derived from an EMBL/GenBank/DDBJ whole genome shotgun (WGS) entry which is preliminary data.</text>
</comment>
<dbReference type="SFLD" id="SFLDG00358">
    <property type="entry name" value="Main_(cytGST)"/>
    <property type="match status" value="1"/>
</dbReference>
<accession>A0A7W7B174</accession>
<dbReference type="PANTHER" id="PTHR44051:SF8">
    <property type="entry name" value="GLUTATHIONE S-TRANSFERASE GSTA"/>
    <property type="match status" value="1"/>
</dbReference>
<protein>
    <submittedName>
        <fullName evidence="3">GST-like protein</fullName>
        <ecNumber evidence="3">1.8.4.-</ecNumber>
    </submittedName>
</protein>
<dbReference type="Proteomes" id="UP000566324">
    <property type="component" value="Unassembled WGS sequence"/>
</dbReference>
<dbReference type="Gene3D" id="3.40.30.10">
    <property type="entry name" value="Glutaredoxin"/>
    <property type="match status" value="1"/>
</dbReference>
<keyword evidence="4" id="KW-1185">Reference proteome</keyword>
<reference evidence="3 4" key="1">
    <citation type="submission" date="2020-08" db="EMBL/GenBank/DDBJ databases">
        <title>Genomic Encyclopedia of Type Strains, Phase IV (KMG-IV): sequencing the most valuable type-strain genomes for metagenomic binning, comparative biology and taxonomic classification.</title>
        <authorList>
            <person name="Goeker M."/>
        </authorList>
    </citation>
    <scope>NUCLEOTIDE SEQUENCE [LARGE SCALE GENOMIC DNA]</scope>
    <source>
        <strain evidence="3 4">DSM 17328</strain>
    </source>
</reference>
<evidence type="ECO:0000313" key="3">
    <source>
        <dbReference type="EMBL" id="MBB4631994.1"/>
    </source>
</evidence>
<dbReference type="Pfam" id="PF00043">
    <property type="entry name" value="GST_C"/>
    <property type="match status" value="1"/>
</dbReference>
<name>A0A7W7B174_9SPHN</name>
<dbReference type="PANTHER" id="PTHR44051">
    <property type="entry name" value="GLUTATHIONE S-TRANSFERASE-RELATED"/>
    <property type="match status" value="1"/>
</dbReference>
<dbReference type="InterPro" id="IPR036249">
    <property type="entry name" value="Thioredoxin-like_sf"/>
</dbReference>
<dbReference type="SUPFAM" id="SSF47616">
    <property type="entry name" value="GST C-terminal domain-like"/>
    <property type="match status" value="1"/>
</dbReference>
<dbReference type="GO" id="GO:0016491">
    <property type="term" value="F:oxidoreductase activity"/>
    <property type="evidence" value="ECO:0007669"/>
    <property type="project" value="UniProtKB-KW"/>
</dbReference>
<dbReference type="InterPro" id="IPR004046">
    <property type="entry name" value="GST_C"/>
</dbReference>
<evidence type="ECO:0000313" key="4">
    <source>
        <dbReference type="Proteomes" id="UP000566324"/>
    </source>
</evidence>
<dbReference type="SUPFAM" id="SSF52833">
    <property type="entry name" value="Thioredoxin-like"/>
    <property type="match status" value="1"/>
</dbReference>
<keyword evidence="3" id="KW-0560">Oxidoreductase</keyword>
<dbReference type="SFLD" id="SFLDG01151">
    <property type="entry name" value="Main.2:_Nu-like"/>
    <property type="match status" value="1"/>
</dbReference>
<dbReference type="Gene3D" id="1.20.1050.10">
    <property type="match status" value="1"/>
</dbReference>
<dbReference type="PROSITE" id="PS50404">
    <property type="entry name" value="GST_NTER"/>
    <property type="match status" value="1"/>
</dbReference>
<feature type="domain" description="GST N-terminal" evidence="1">
    <location>
        <begin position="4"/>
        <end position="89"/>
    </location>
</feature>
<dbReference type="InterPro" id="IPR040079">
    <property type="entry name" value="Glutathione_S-Trfase"/>
</dbReference>
<sequence>MIPDRRPLLLGSGSPNVTKVMIMLEEIDMPCHRVWIDVMKGEQREDAFLALNPNAKVPVFVDVVDGRDQVIAESGAILHYLAEQSAMLLGSSVRARTAVLSWLMFQMASVGPMFGQYLHFRFVSRDEPYALHRFTTEMNRIVAVIEGQLGRHRHIAGENYSIADIATFSWIRTMTSFPSDILEKPNMARWYADIAQRPAVARALEYAEEFASRDRERMVSATRAERDVYFSRPAPTDAGVQDAAPRAQI</sequence>
<dbReference type="EC" id="1.8.4.-" evidence="3"/>
<dbReference type="InterPro" id="IPR004045">
    <property type="entry name" value="Glutathione_S-Trfase_N"/>
</dbReference>
<dbReference type="SFLD" id="SFLDS00019">
    <property type="entry name" value="Glutathione_Transferase_(cytos"/>
    <property type="match status" value="1"/>
</dbReference>
<dbReference type="CDD" id="cd03178">
    <property type="entry name" value="GST_C_Ure2p_like"/>
    <property type="match status" value="1"/>
</dbReference>
<proteinExistence type="predicted"/>
<dbReference type="AlphaFoldDB" id="A0A7W7B174"/>
<dbReference type="PROSITE" id="PS50405">
    <property type="entry name" value="GST_CTER"/>
    <property type="match status" value="1"/>
</dbReference>
<evidence type="ECO:0000259" key="2">
    <source>
        <dbReference type="PROSITE" id="PS50405"/>
    </source>
</evidence>
<evidence type="ECO:0000259" key="1">
    <source>
        <dbReference type="PROSITE" id="PS50404"/>
    </source>
</evidence>
<organism evidence="3 4">
    <name type="scientific">Sphingosinicella soli</name>
    <dbReference type="NCBI Taxonomy" id="333708"/>
    <lineage>
        <taxon>Bacteria</taxon>
        <taxon>Pseudomonadati</taxon>
        <taxon>Pseudomonadota</taxon>
        <taxon>Alphaproteobacteria</taxon>
        <taxon>Sphingomonadales</taxon>
        <taxon>Sphingosinicellaceae</taxon>
        <taxon>Sphingosinicella</taxon>
    </lineage>
</organism>
<feature type="domain" description="GST C-terminal" evidence="2">
    <location>
        <begin position="92"/>
        <end position="230"/>
    </location>
</feature>
<dbReference type="InterPro" id="IPR010987">
    <property type="entry name" value="Glutathione-S-Trfase_C-like"/>
</dbReference>
<dbReference type="Pfam" id="PF13409">
    <property type="entry name" value="GST_N_2"/>
    <property type="match status" value="1"/>
</dbReference>
<gene>
    <name evidence="3" type="ORF">GGQ98_001611</name>
</gene>
<dbReference type="InterPro" id="IPR036282">
    <property type="entry name" value="Glutathione-S-Trfase_C_sf"/>
</dbReference>
<dbReference type="EMBL" id="JACHNZ010000015">
    <property type="protein sequence ID" value="MBB4631994.1"/>
    <property type="molecule type" value="Genomic_DNA"/>
</dbReference>
<dbReference type="RefSeq" id="WP_184067701.1">
    <property type="nucleotide sequence ID" value="NZ_JACHNZ010000015.1"/>
</dbReference>